<accession>A0A0N7L5B0</accession>
<evidence type="ECO:0000313" key="2">
    <source>
        <dbReference type="Proteomes" id="UP000054928"/>
    </source>
</evidence>
<dbReference type="OMA" id="AICWLSY"/>
<evidence type="ECO:0000313" key="1">
    <source>
        <dbReference type="EMBL" id="CEG40971.1"/>
    </source>
</evidence>
<dbReference type="AlphaFoldDB" id="A0A0N7L5B0"/>
<name>A0A0N7L5B0_PLAHL</name>
<protein>
    <submittedName>
        <fullName evidence="1">Tetratricopeptide-like helical</fullName>
    </submittedName>
</protein>
<dbReference type="Proteomes" id="UP000054928">
    <property type="component" value="Unassembled WGS sequence"/>
</dbReference>
<proteinExistence type="predicted"/>
<dbReference type="GeneID" id="36406199"/>
<dbReference type="SUPFAM" id="SSF48452">
    <property type="entry name" value="TPR-like"/>
    <property type="match status" value="1"/>
</dbReference>
<reference evidence="2" key="1">
    <citation type="submission" date="2014-09" db="EMBL/GenBank/DDBJ databases">
        <authorList>
            <person name="Sharma Rahul"/>
            <person name="Thines Marco"/>
        </authorList>
    </citation>
    <scope>NUCLEOTIDE SEQUENCE [LARGE SCALE GENOMIC DNA]</scope>
</reference>
<sequence length="649" mass="73029">MEPALTLLQLVGNATGNAQGSKFQENDLISHLDNARKSLQYTSVCAISPCSSALAVCHITAQVLTFLVQHRPLKISSKWHNRVIILERAIASIATSVNSSEHENHTEERRDFSNMIKLLFQTVWSTSQTPQFEINGVTVMTKLCVLLAICWLSYDQVGNAGKSEKLLYLCCDLCQAQKSTKHLAKWPQFLLGMVKMVEFSDDLGAIECFRCAVTWCRGLNPNDGFFYYWYAVSLMRTGLLSDAADELDKCIRLAYEPAACLSLQALLYLQLKDLHTVSKILQRGMEIDYTQPTSIFNYGLLLVRMGNLETQQTLFGHILEHYSSKIYRQMEDMGSTDLGATKASDTLFSQRTLTNLLPSRSKSVSASMVHRHMAVAAMENGCWLESKQHFEIYFGSGDNIFAFEASRDFVYVLLQCRLPSLALCKCEQYLTKYDLDDNLEVSHLILHLYKADALLCLERVAECCEYLQLVVQPKLQRLLAQNNVAADVNSSMREEFVSCHTQFINNLAVVMACCVGVDPAISILREGLQLYRDCFAMTFNLVLLLLRKKDMSNACAVWAKARGWSLRSENCEVTESISLTNIISVQTAATSYPSISEHVEGKLDGKGGVSAQQLVYLDALILNYWRKSWKSQLVDNSLRHIESLTNQTL</sequence>
<dbReference type="InterPro" id="IPR011990">
    <property type="entry name" value="TPR-like_helical_dom_sf"/>
</dbReference>
<dbReference type="OrthoDB" id="77614at2759"/>
<dbReference type="RefSeq" id="XP_024577340.1">
    <property type="nucleotide sequence ID" value="XM_024726687.1"/>
</dbReference>
<dbReference type="EMBL" id="CCYD01000524">
    <property type="protein sequence ID" value="CEG40971.1"/>
    <property type="molecule type" value="Genomic_DNA"/>
</dbReference>
<keyword evidence="2" id="KW-1185">Reference proteome</keyword>
<dbReference type="Gene3D" id="1.25.40.10">
    <property type="entry name" value="Tetratricopeptide repeat domain"/>
    <property type="match status" value="1"/>
</dbReference>
<organism evidence="1 2">
    <name type="scientific">Plasmopara halstedii</name>
    <name type="common">Downy mildew of sunflower</name>
    <dbReference type="NCBI Taxonomy" id="4781"/>
    <lineage>
        <taxon>Eukaryota</taxon>
        <taxon>Sar</taxon>
        <taxon>Stramenopiles</taxon>
        <taxon>Oomycota</taxon>
        <taxon>Peronosporomycetes</taxon>
        <taxon>Peronosporales</taxon>
        <taxon>Peronosporaceae</taxon>
        <taxon>Plasmopara</taxon>
    </lineage>
</organism>